<protein>
    <recommendedName>
        <fullName evidence="4">Dynactin subunit 3</fullName>
    </recommendedName>
</protein>
<evidence type="ECO:0000313" key="2">
    <source>
        <dbReference type="EMBL" id="KAI8578402.1"/>
    </source>
</evidence>
<dbReference type="GO" id="GO:0061640">
    <property type="term" value="P:cytoskeleton-dependent cytokinesis"/>
    <property type="evidence" value="ECO:0007669"/>
    <property type="project" value="InterPro"/>
</dbReference>
<evidence type="ECO:0008006" key="4">
    <source>
        <dbReference type="Google" id="ProtNLM"/>
    </source>
</evidence>
<dbReference type="Proteomes" id="UP001206595">
    <property type="component" value="Unassembled WGS sequence"/>
</dbReference>
<evidence type="ECO:0000256" key="1">
    <source>
        <dbReference type="SAM" id="Coils"/>
    </source>
</evidence>
<dbReference type="PANTHER" id="PTHR28360">
    <property type="entry name" value="DYNACTIN SUBUNIT 3"/>
    <property type="match status" value="1"/>
</dbReference>
<keyword evidence="1" id="KW-0175">Coiled coil</keyword>
<gene>
    <name evidence="2" type="ORF">K450DRAFT_247738</name>
</gene>
<dbReference type="RefSeq" id="XP_051443406.1">
    <property type="nucleotide sequence ID" value="XM_051590111.1"/>
</dbReference>
<dbReference type="Pfam" id="PF07426">
    <property type="entry name" value="Dynactin_p22"/>
    <property type="match status" value="1"/>
</dbReference>
<keyword evidence="3" id="KW-1185">Reference proteome</keyword>
<reference evidence="2" key="2">
    <citation type="journal article" date="2022" name="Proc. Natl. Acad. Sci. U.S.A.">
        <title>Diploid-dominant life cycles characterize the early evolution of Fungi.</title>
        <authorList>
            <person name="Amses K.R."/>
            <person name="Simmons D.R."/>
            <person name="Longcore J.E."/>
            <person name="Mondo S.J."/>
            <person name="Seto K."/>
            <person name="Jeronimo G.H."/>
            <person name="Bonds A.E."/>
            <person name="Quandt C.A."/>
            <person name="Davis W.J."/>
            <person name="Chang Y."/>
            <person name="Federici B.A."/>
            <person name="Kuo A."/>
            <person name="LaButti K."/>
            <person name="Pangilinan J."/>
            <person name="Andreopoulos W."/>
            <person name="Tritt A."/>
            <person name="Riley R."/>
            <person name="Hundley H."/>
            <person name="Johnson J."/>
            <person name="Lipzen A."/>
            <person name="Barry K."/>
            <person name="Lang B.F."/>
            <person name="Cuomo C.A."/>
            <person name="Buchler N.E."/>
            <person name="Grigoriev I.V."/>
            <person name="Spatafora J.W."/>
            <person name="Stajich J.E."/>
            <person name="James T.Y."/>
        </authorList>
    </citation>
    <scope>NUCLEOTIDE SEQUENCE</scope>
    <source>
        <strain evidence="2">AG</strain>
    </source>
</reference>
<evidence type="ECO:0000313" key="3">
    <source>
        <dbReference type="Proteomes" id="UP001206595"/>
    </source>
</evidence>
<name>A0AAD5HBV0_UMBRA</name>
<comment type="caution">
    <text evidence="2">The sequence shown here is derived from an EMBL/GenBank/DDBJ whole genome shotgun (WGS) entry which is preliminary data.</text>
</comment>
<reference evidence="2" key="1">
    <citation type="submission" date="2021-06" db="EMBL/GenBank/DDBJ databases">
        <authorList>
            <consortium name="DOE Joint Genome Institute"/>
            <person name="Mondo S.J."/>
            <person name="Amses K.R."/>
            <person name="Simmons D.R."/>
            <person name="Longcore J.E."/>
            <person name="Seto K."/>
            <person name="Alves G.H."/>
            <person name="Bonds A.E."/>
            <person name="Quandt C.A."/>
            <person name="Davis W.J."/>
            <person name="Chang Y."/>
            <person name="Letcher P.M."/>
            <person name="Powell M.J."/>
            <person name="Kuo A."/>
            <person name="Labutti K."/>
            <person name="Pangilinan J."/>
            <person name="Andreopoulos W."/>
            <person name="Tritt A."/>
            <person name="Riley R."/>
            <person name="Hundley H."/>
            <person name="Johnson J."/>
            <person name="Lipzen A."/>
            <person name="Barry K."/>
            <person name="Berbee M.L."/>
            <person name="Buchler N.E."/>
            <person name="Grigoriev I.V."/>
            <person name="Spatafora J.W."/>
            <person name="Stajich J.E."/>
            <person name="James T.Y."/>
        </authorList>
    </citation>
    <scope>NUCLEOTIDE SEQUENCE</scope>
    <source>
        <strain evidence="2">AG</strain>
    </source>
</reference>
<dbReference type="AlphaFoldDB" id="A0AAD5HBV0"/>
<dbReference type="EMBL" id="MU620930">
    <property type="protein sequence ID" value="KAI8578402.1"/>
    <property type="molecule type" value="Genomic_DNA"/>
</dbReference>
<organism evidence="2 3">
    <name type="scientific">Umbelopsis ramanniana AG</name>
    <dbReference type="NCBI Taxonomy" id="1314678"/>
    <lineage>
        <taxon>Eukaryota</taxon>
        <taxon>Fungi</taxon>
        <taxon>Fungi incertae sedis</taxon>
        <taxon>Mucoromycota</taxon>
        <taxon>Mucoromycotina</taxon>
        <taxon>Umbelopsidomycetes</taxon>
        <taxon>Umbelopsidales</taxon>
        <taxon>Umbelopsidaceae</taxon>
        <taxon>Umbelopsis</taxon>
    </lineage>
</organism>
<sequence>MDDLGFDARVWRLEQLLVDLPSKDSANNESMYENEGLSERISKLQNELESVLVDDKALRDFVEKYNKHENVLNPMASPFAVEQELLDITTKKELVLAAGEELEAFANQIKQIKALEHVLESSDISAVDDLAIKLRPLEAKHKLQSQALSQSSKNLSQLMENYNGTVNTLSEIFINWDQMLSTLETHVTLAERGKA</sequence>
<proteinExistence type="predicted"/>
<dbReference type="InterPro" id="IPR009991">
    <property type="entry name" value="DCTN3"/>
</dbReference>
<dbReference type="GO" id="GO:0005869">
    <property type="term" value="C:dynactin complex"/>
    <property type="evidence" value="ECO:0007669"/>
    <property type="project" value="InterPro"/>
</dbReference>
<dbReference type="GeneID" id="75915455"/>
<dbReference type="PANTHER" id="PTHR28360:SF1">
    <property type="entry name" value="DYNACTIN SUBUNIT 3"/>
    <property type="match status" value="1"/>
</dbReference>
<accession>A0AAD5HBV0</accession>
<feature type="coiled-coil region" evidence="1">
    <location>
        <begin position="27"/>
        <end position="54"/>
    </location>
</feature>